<gene>
    <name evidence="1" type="ORF">FF100_15450</name>
</gene>
<evidence type="ECO:0000313" key="2">
    <source>
        <dbReference type="Proteomes" id="UP000305267"/>
    </source>
</evidence>
<dbReference type="Proteomes" id="UP000305267">
    <property type="component" value="Unassembled WGS sequence"/>
</dbReference>
<proteinExistence type="predicted"/>
<comment type="caution">
    <text evidence="1">The sequence shown here is derived from an EMBL/GenBank/DDBJ whole genome shotgun (WGS) entry which is preliminary data.</text>
</comment>
<reference evidence="1 2" key="1">
    <citation type="submission" date="2019-06" db="EMBL/GenBank/DDBJ databases">
        <title>Genome of Methylobacterium sp. 17Sr1-39.</title>
        <authorList>
            <person name="Seo T."/>
        </authorList>
    </citation>
    <scope>NUCLEOTIDE SEQUENCE [LARGE SCALE GENOMIC DNA]</scope>
    <source>
        <strain evidence="1 2">17Sr1-39</strain>
    </source>
</reference>
<protein>
    <submittedName>
        <fullName evidence="1">Uncharacterized protein</fullName>
    </submittedName>
</protein>
<evidence type="ECO:0000313" key="1">
    <source>
        <dbReference type="EMBL" id="TNC13008.1"/>
    </source>
</evidence>
<sequence>MTMGDDSHRRGDGELLVSNVSALAVGADEAARRAGVSVDLMGAVAAIEAAISNHPSLITGLSV</sequence>
<keyword evidence="2" id="KW-1185">Reference proteome</keyword>
<organism evidence="1 2">
    <name type="scientific">Methylobacterium terricola</name>
    <dbReference type="NCBI Taxonomy" id="2583531"/>
    <lineage>
        <taxon>Bacteria</taxon>
        <taxon>Pseudomonadati</taxon>
        <taxon>Pseudomonadota</taxon>
        <taxon>Alphaproteobacteria</taxon>
        <taxon>Hyphomicrobiales</taxon>
        <taxon>Methylobacteriaceae</taxon>
        <taxon>Methylobacterium</taxon>
    </lineage>
</organism>
<name>A0A5C4LHU7_9HYPH</name>
<dbReference type="RefSeq" id="WP_139036567.1">
    <property type="nucleotide sequence ID" value="NZ_VDDA01000005.1"/>
</dbReference>
<dbReference type="EMBL" id="VDDA01000005">
    <property type="protein sequence ID" value="TNC13008.1"/>
    <property type="molecule type" value="Genomic_DNA"/>
</dbReference>
<dbReference type="AlphaFoldDB" id="A0A5C4LHU7"/>
<accession>A0A5C4LHU7</accession>